<organism evidence="1 2">
    <name type="scientific">Methylomonas subterranea</name>
    <dbReference type="NCBI Taxonomy" id="2952225"/>
    <lineage>
        <taxon>Bacteria</taxon>
        <taxon>Pseudomonadati</taxon>
        <taxon>Pseudomonadota</taxon>
        <taxon>Gammaproteobacteria</taxon>
        <taxon>Methylococcales</taxon>
        <taxon>Methylococcaceae</taxon>
        <taxon>Methylomonas</taxon>
    </lineage>
</organism>
<sequence>MSELILFGTEGCHLCEEAEQMLLRAGVSFARQDIMTGEQWLQRYAIRIPVLLHESSGSELGWPFDEAGIRDFLTQIRSAIRPRDGGAA</sequence>
<name>A0ABT1TD43_9GAMM</name>
<keyword evidence="2" id="KW-1185">Reference proteome</keyword>
<dbReference type="InterPro" id="IPR008554">
    <property type="entry name" value="Glutaredoxin-like"/>
</dbReference>
<evidence type="ECO:0000313" key="1">
    <source>
        <dbReference type="EMBL" id="MCQ8103377.1"/>
    </source>
</evidence>
<accession>A0ABT1TD43</accession>
<dbReference type="EMBL" id="JANIBJ010000006">
    <property type="protein sequence ID" value="MCQ8103377.1"/>
    <property type="molecule type" value="Genomic_DNA"/>
</dbReference>
<dbReference type="SUPFAM" id="SSF52833">
    <property type="entry name" value="Thioredoxin-like"/>
    <property type="match status" value="1"/>
</dbReference>
<dbReference type="Gene3D" id="3.40.30.10">
    <property type="entry name" value="Glutaredoxin"/>
    <property type="match status" value="1"/>
</dbReference>
<dbReference type="RefSeq" id="WP_256601070.1">
    <property type="nucleotide sequence ID" value="NZ_JANIBJ010000006.1"/>
</dbReference>
<evidence type="ECO:0000313" key="2">
    <source>
        <dbReference type="Proteomes" id="UP001524499"/>
    </source>
</evidence>
<reference evidence="1 2" key="1">
    <citation type="submission" date="2022-07" db="EMBL/GenBank/DDBJ databases">
        <title>Methylomonas rivi sp. nov., Methylomonas rosea sp. nov., Methylomonas aureus sp. nov. and Methylomonas subterranea sp. nov., four novel methanotrophs isolated from a freshwater creek and the deep terrestrial subsurface.</title>
        <authorList>
            <person name="Abin C."/>
            <person name="Sankaranarayanan K."/>
            <person name="Garner C."/>
            <person name="Sindelar R."/>
            <person name="Kotary K."/>
            <person name="Garner R."/>
            <person name="Barclay S."/>
            <person name="Lawson P."/>
            <person name="Krumholz L."/>
        </authorList>
    </citation>
    <scope>NUCLEOTIDE SEQUENCE [LARGE SCALE GENOMIC DNA]</scope>
    <source>
        <strain evidence="1 2">SURF-2</strain>
    </source>
</reference>
<dbReference type="Proteomes" id="UP001524499">
    <property type="component" value="Unassembled WGS sequence"/>
</dbReference>
<comment type="caution">
    <text evidence="1">The sequence shown here is derived from an EMBL/GenBank/DDBJ whole genome shotgun (WGS) entry which is preliminary data.</text>
</comment>
<proteinExistence type="predicted"/>
<dbReference type="Pfam" id="PF05768">
    <property type="entry name" value="Glrx-like"/>
    <property type="match status" value="1"/>
</dbReference>
<protein>
    <submittedName>
        <fullName evidence="1">Glutaredoxin family protein</fullName>
    </submittedName>
</protein>
<dbReference type="InterPro" id="IPR036249">
    <property type="entry name" value="Thioredoxin-like_sf"/>
</dbReference>
<gene>
    <name evidence="1" type="ORF">NP590_04595</name>
</gene>